<accession>A0A9D1JVC5</accession>
<proteinExistence type="predicted"/>
<organism evidence="2 3">
    <name type="scientific">Candidatus Scatomorpha merdipullorum</name>
    <dbReference type="NCBI Taxonomy" id="2840927"/>
    <lineage>
        <taxon>Bacteria</taxon>
        <taxon>Bacillati</taxon>
        <taxon>Bacillota</taxon>
        <taxon>Clostridia</taxon>
        <taxon>Eubacteriales</taxon>
        <taxon>Candidatus Scatomorpha</taxon>
    </lineage>
</organism>
<gene>
    <name evidence="2" type="ORF">IAC18_07630</name>
</gene>
<feature type="domain" description="DUF1980" evidence="1">
    <location>
        <begin position="196"/>
        <end position="309"/>
    </location>
</feature>
<name>A0A9D1JVC5_9FIRM</name>
<evidence type="ECO:0000259" key="1">
    <source>
        <dbReference type="Pfam" id="PF21537"/>
    </source>
</evidence>
<dbReference type="Pfam" id="PF21537">
    <property type="entry name" value="DUF1980_C"/>
    <property type="match status" value="1"/>
</dbReference>
<reference evidence="2" key="2">
    <citation type="journal article" date="2021" name="PeerJ">
        <title>Extensive microbial diversity within the chicken gut microbiome revealed by metagenomics and culture.</title>
        <authorList>
            <person name="Gilroy R."/>
            <person name="Ravi A."/>
            <person name="Getino M."/>
            <person name="Pursley I."/>
            <person name="Horton D.L."/>
            <person name="Alikhan N.F."/>
            <person name="Baker D."/>
            <person name="Gharbi K."/>
            <person name="Hall N."/>
            <person name="Watson M."/>
            <person name="Adriaenssens E.M."/>
            <person name="Foster-Nyarko E."/>
            <person name="Jarju S."/>
            <person name="Secka A."/>
            <person name="Antonio M."/>
            <person name="Oren A."/>
            <person name="Chaudhuri R.R."/>
            <person name="La Ragione R."/>
            <person name="Hildebrand F."/>
            <person name="Pallen M.J."/>
        </authorList>
    </citation>
    <scope>NUCLEOTIDE SEQUENCE</scope>
    <source>
        <strain evidence="2">ChiHjej10B9-9673</strain>
    </source>
</reference>
<dbReference type="Proteomes" id="UP000824001">
    <property type="component" value="Unassembled WGS sequence"/>
</dbReference>
<protein>
    <submittedName>
        <fullName evidence="2">GTPase</fullName>
    </submittedName>
</protein>
<dbReference type="EMBL" id="DVJK01000216">
    <property type="protein sequence ID" value="HIS67420.1"/>
    <property type="molecule type" value="Genomic_DNA"/>
</dbReference>
<reference evidence="2" key="1">
    <citation type="submission" date="2020-10" db="EMBL/GenBank/DDBJ databases">
        <authorList>
            <person name="Gilroy R."/>
        </authorList>
    </citation>
    <scope>NUCLEOTIDE SEQUENCE</scope>
    <source>
        <strain evidence="2">ChiHjej10B9-9673</strain>
    </source>
</reference>
<dbReference type="InterPro" id="IPR027417">
    <property type="entry name" value="P-loop_NTPase"/>
</dbReference>
<sequence>MAENQIPVYLFTGFLEGGKTKFIQETLEDKRFNKGEPTLLLVCEEGLEEYAPEQFSGHRVKLKAVEDEEDLNPENLTKWLAQAEAERVLVEYNGMWMLDSLYNALPEGWLVAQEFMFADATTFLSYNANMRQLTYDKLKSAELVVFNRFKPEMDKMDFHKIVRAASRRADIAYEAADGNVVYDDIVDPLPFDINAPIVEVGDRDYALWYRDVAEEPKKYAGKTVRVKARCAVNRGIPRGWRVLGRHVMTCCEADIAFHAFVCDFSAVEDGESDGWYVVTAKMEYKFHRSYGRRGPVLTALSAESCEAPDPSVATFY</sequence>
<dbReference type="Gene3D" id="3.40.50.300">
    <property type="entry name" value="P-loop containing nucleotide triphosphate hydrolases"/>
    <property type="match status" value="1"/>
</dbReference>
<dbReference type="AlphaFoldDB" id="A0A9D1JVC5"/>
<evidence type="ECO:0000313" key="2">
    <source>
        <dbReference type="EMBL" id="HIS67420.1"/>
    </source>
</evidence>
<comment type="caution">
    <text evidence="2">The sequence shown here is derived from an EMBL/GenBank/DDBJ whole genome shotgun (WGS) entry which is preliminary data.</text>
</comment>
<dbReference type="InterPro" id="IPR048447">
    <property type="entry name" value="DUF1980_C"/>
</dbReference>
<evidence type="ECO:0000313" key="3">
    <source>
        <dbReference type="Proteomes" id="UP000824001"/>
    </source>
</evidence>